<dbReference type="InterPro" id="IPR010994">
    <property type="entry name" value="RuvA_2-like"/>
</dbReference>
<proteinExistence type="predicted"/>
<keyword evidence="2" id="KW-0472">Membrane</keyword>
<sequence length="466" mass="54300">MRHHIQLSAAKNYFLGLATSGAILLTGLYYFNSKNPSSEPNPTDVKLNFVSAEQIPLQDFDPNELSDVQWENLGFSTRQVATILKYKQVVGGAFESKAQLKKCYAISAEKFAQLEPYILLPENSQNSYQKFGNYRPHYRSYSPANNRNNQQLHLTRKFNPDDLSADDFVRIGFSERQANSILKYKQYLGGSFISKEKFRACFMISDEKYRQMEPYLLLPDSAPENIMTVNNFRQAQQKPTVKYQKFDPNRTDLAGWIALGFSEKQAHVIINYRDRKLRGSFKSLEDIQSCFVISPEKFEELKPYIILDRENSTSANTPKASFTSKTYNNEASPETKTDFSKTDLNQITFRQLQEFGFDDKSAAMILSYRKKLGGFVTKEQIVDTYDIDRILAQRLIYVAPLDISSVPKYRLAEAPEEWLRNHPYFKYSADKIIYYRITHPDDRKIWKFLKLKPEYETRMRLYVRND</sequence>
<organism evidence="3 4">
    <name type="scientific">Kaistella pullorum</name>
    <dbReference type="NCBI Taxonomy" id="2763074"/>
    <lineage>
        <taxon>Bacteria</taxon>
        <taxon>Pseudomonadati</taxon>
        <taxon>Bacteroidota</taxon>
        <taxon>Flavobacteriia</taxon>
        <taxon>Flavobacteriales</taxon>
        <taxon>Weeksellaceae</taxon>
        <taxon>Chryseobacterium group</taxon>
        <taxon>Kaistella</taxon>
    </lineage>
</organism>
<keyword evidence="2" id="KW-0812">Transmembrane</keyword>
<evidence type="ECO:0000256" key="2">
    <source>
        <dbReference type="SAM" id="Phobius"/>
    </source>
</evidence>
<dbReference type="Proteomes" id="UP000626242">
    <property type="component" value="Unassembled WGS sequence"/>
</dbReference>
<dbReference type="SUPFAM" id="SSF47781">
    <property type="entry name" value="RuvA domain 2-like"/>
    <property type="match status" value="4"/>
</dbReference>
<name>A0ABR8WLF3_9FLAO</name>
<reference evidence="3 4" key="1">
    <citation type="submission" date="2020-08" db="EMBL/GenBank/DDBJ databases">
        <title>A Genomic Blueprint of the Chicken Gut Microbiome.</title>
        <authorList>
            <person name="Gilroy R."/>
            <person name="Ravi A."/>
            <person name="Getino M."/>
            <person name="Pursley I."/>
            <person name="Horton D.L."/>
            <person name="Alikhan N.-F."/>
            <person name="Baker D."/>
            <person name="Gharbi K."/>
            <person name="Hall N."/>
            <person name="Watson M."/>
            <person name="Adriaenssens E.M."/>
            <person name="Foster-Nyarko E."/>
            <person name="Jarju S."/>
            <person name="Secka A."/>
            <person name="Antonio M."/>
            <person name="Oren A."/>
            <person name="Chaudhuri R."/>
            <person name="La Ragione R.M."/>
            <person name="Hildebrand F."/>
            <person name="Pallen M.J."/>
        </authorList>
    </citation>
    <scope>NUCLEOTIDE SEQUENCE [LARGE SCALE GENOMIC DNA]</scope>
    <source>
        <strain evidence="3 4">Sa1CVA4</strain>
    </source>
</reference>
<evidence type="ECO:0000313" key="3">
    <source>
        <dbReference type="EMBL" id="MBD8017896.1"/>
    </source>
</evidence>
<comment type="caution">
    <text evidence="3">The sequence shown here is derived from an EMBL/GenBank/DDBJ whole genome shotgun (WGS) entry which is preliminary data.</text>
</comment>
<evidence type="ECO:0000313" key="4">
    <source>
        <dbReference type="Proteomes" id="UP000626242"/>
    </source>
</evidence>
<feature type="transmembrane region" description="Helical" evidence="2">
    <location>
        <begin position="12"/>
        <end position="31"/>
    </location>
</feature>
<keyword evidence="4" id="KW-1185">Reference proteome</keyword>
<protein>
    <submittedName>
        <fullName evidence="3">Helix-hairpin-helix domain-containing protein</fullName>
    </submittedName>
</protein>
<dbReference type="EMBL" id="JACSPS010000002">
    <property type="protein sequence ID" value="MBD8017896.1"/>
    <property type="molecule type" value="Genomic_DNA"/>
</dbReference>
<feature type="compositionally biased region" description="Polar residues" evidence="1">
    <location>
        <begin position="317"/>
        <end position="332"/>
    </location>
</feature>
<evidence type="ECO:0000256" key="1">
    <source>
        <dbReference type="SAM" id="MobiDB-lite"/>
    </source>
</evidence>
<dbReference type="RefSeq" id="WP_251833103.1">
    <property type="nucleotide sequence ID" value="NZ_JACSPS010000002.1"/>
</dbReference>
<keyword evidence="2" id="KW-1133">Transmembrane helix</keyword>
<feature type="region of interest" description="Disordered" evidence="1">
    <location>
        <begin position="317"/>
        <end position="337"/>
    </location>
</feature>
<accession>A0ABR8WLF3</accession>
<gene>
    <name evidence="3" type="ORF">H9628_05380</name>
</gene>